<dbReference type="PROSITE" id="PS50926">
    <property type="entry name" value="TRAM"/>
    <property type="match status" value="1"/>
</dbReference>
<dbReference type="CDD" id="cd02440">
    <property type="entry name" value="AdoMet_MTases"/>
    <property type="match status" value="1"/>
</dbReference>
<dbReference type="GO" id="GO:0070041">
    <property type="term" value="F:rRNA (uridine-C5-)-methyltransferase activity"/>
    <property type="evidence" value="ECO:0007669"/>
    <property type="project" value="TreeGrafter"/>
</dbReference>
<dbReference type="GO" id="GO:0051539">
    <property type="term" value="F:4 iron, 4 sulfur cluster binding"/>
    <property type="evidence" value="ECO:0007669"/>
    <property type="project" value="UniProtKB-KW"/>
</dbReference>
<keyword evidence="9" id="KW-1185">Reference proteome</keyword>
<dbReference type="STRING" id="1121416.SAMN02745220_02473"/>
<dbReference type="InterPro" id="IPR029063">
    <property type="entry name" value="SAM-dependent_MTases_sf"/>
</dbReference>
<keyword evidence="1" id="KW-0479">Metal-binding</keyword>
<dbReference type="Gene3D" id="2.40.50.140">
    <property type="entry name" value="Nucleic acid-binding proteins"/>
    <property type="match status" value="1"/>
</dbReference>
<evidence type="ECO:0000256" key="2">
    <source>
        <dbReference type="ARBA" id="ARBA00022603"/>
    </source>
</evidence>
<keyword evidence="2 5" id="KW-0489">Methyltransferase</keyword>
<feature type="domain" description="TRAM" evidence="7">
    <location>
        <begin position="41"/>
        <end position="100"/>
    </location>
</feature>
<reference evidence="8 9" key="1">
    <citation type="submission" date="2016-12" db="EMBL/GenBank/DDBJ databases">
        <authorList>
            <person name="Song W.-J."/>
            <person name="Kurnit D.M."/>
        </authorList>
    </citation>
    <scope>NUCLEOTIDE SEQUENCE [LARGE SCALE GENOMIC DNA]</scope>
    <source>
        <strain evidence="8 9">DSM 18488</strain>
    </source>
</reference>
<organism evidence="8 9">
    <name type="scientific">Desulfopila aestuarii DSM 18488</name>
    <dbReference type="NCBI Taxonomy" id="1121416"/>
    <lineage>
        <taxon>Bacteria</taxon>
        <taxon>Pseudomonadati</taxon>
        <taxon>Thermodesulfobacteriota</taxon>
        <taxon>Desulfobulbia</taxon>
        <taxon>Desulfobulbales</taxon>
        <taxon>Desulfocapsaceae</taxon>
        <taxon>Desulfopila</taxon>
    </lineage>
</organism>
<keyword evidence="3 5" id="KW-0808">Transferase</keyword>
<dbReference type="InterPro" id="IPR030390">
    <property type="entry name" value="MeTrfase_TrmA_AS"/>
</dbReference>
<dbReference type="Proteomes" id="UP000184603">
    <property type="component" value="Unassembled WGS sequence"/>
</dbReference>
<evidence type="ECO:0000313" key="9">
    <source>
        <dbReference type="Proteomes" id="UP000184603"/>
    </source>
</evidence>
<dbReference type="PANTHER" id="PTHR11061">
    <property type="entry name" value="RNA M5U METHYLTRANSFERASE"/>
    <property type="match status" value="1"/>
</dbReference>
<feature type="binding site" evidence="5">
    <location>
        <position position="369"/>
    </location>
    <ligand>
        <name>S-adenosyl-L-methionine</name>
        <dbReference type="ChEBI" id="CHEBI:59789"/>
    </ligand>
</feature>
<dbReference type="EMBL" id="FRFE01000011">
    <property type="protein sequence ID" value="SHO48799.1"/>
    <property type="molecule type" value="Genomic_DNA"/>
</dbReference>
<gene>
    <name evidence="8" type="ORF">SAMN02745220_02473</name>
</gene>
<dbReference type="Gene3D" id="3.40.50.150">
    <property type="entry name" value="Vaccinia Virus protein VP39"/>
    <property type="match status" value="2"/>
</dbReference>
<dbReference type="AlphaFoldDB" id="A0A1M7Y850"/>
<keyword evidence="4 5" id="KW-0949">S-adenosyl-L-methionine</keyword>
<dbReference type="PROSITE" id="PS51687">
    <property type="entry name" value="SAM_MT_RNA_M5U"/>
    <property type="match status" value="1"/>
</dbReference>
<accession>A0A1M7Y850</accession>
<keyword evidence="1" id="KW-0408">Iron</keyword>
<protein>
    <submittedName>
        <fullName evidence="8">23S rRNA (Uracil1939-C5)-methyltransferase</fullName>
    </submittedName>
</protein>
<name>A0A1M7Y850_9BACT</name>
<evidence type="ECO:0000256" key="6">
    <source>
        <dbReference type="PROSITE-ProRule" id="PRU10015"/>
    </source>
</evidence>
<feature type="binding site" evidence="5">
    <location>
        <position position="348"/>
    </location>
    <ligand>
        <name>S-adenosyl-L-methionine</name>
        <dbReference type="ChEBI" id="CHEBI:59789"/>
    </ligand>
</feature>
<evidence type="ECO:0000259" key="7">
    <source>
        <dbReference type="PROSITE" id="PS50926"/>
    </source>
</evidence>
<feature type="binding site" evidence="5">
    <location>
        <position position="417"/>
    </location>
    <ligand>
        <name>S-adenosyl-L-methionine</name>
        <dbReference type="ChEBI" id="CHEBI:59789"/>
    </ligand>
</feature>
<evidence type="ECO:0000313" key="8">
    <source>
        <dbReference type="EMBL" id="SHO48799.1"/>
    </source>
</evidence>
<dbReference type="PROSITE" id="PS01230">
    <property type="entry name" value="TRMA_1"/>
    <property type="match status" value="1"/>
</dbReference>
<dbReference type="GO" id="GO:0070475">
    <property type="term" value="P:rRNA base methylation"/>
    <property type="evidence" value="ECO:0007669"/>
    <property type="project" value="TreeGrafter"/>
</dbReference>
<keyword evidence="1" id="KW-0004">4Fe-4S</keyword>
<evidence type="ECO:0000256" key="4">
    <source>
        <dbReference type="ARBA" id="ARBA00022691"/>
    </source>
</evidence>
<evidence type="ECO:0000256" key="3">
    <source>
        <dbReference type="ARBA" id="ARBA00022679"/>
    </source>
</evidence>
<dbReference type="InterPro" id="IPR010280">
    <property type="entry name" value="U5_MeTrfase_fam"/>
</dbReference>
<keyword evidence="1" id="KW-0411">Iron-sulfur</keyword>
<feature type="active site" evidence="6">
    <location>
        <position position="443"/>
    </location>
</feature>
<dbReference type="Gene3D" id="2.40.50.1070">
    <property type="match status" value="1"/>
</dbReference>
<comment type="similarity">
    <text evidence="5">Belongs to the class I-like SAM-binding methyltransferase superfamily. RNA M5U methyltransferase family.</text>
</comment>
<dbReference type="PANTHER" id="PTHR11061:SF49">
    <property type="entry name" value="23S RRNA (URACIL(1939)-C(5))-METHYLTRANSFERASE RLMD"/>
    <property type="match status" value="1"/>
</dbReference>
<evidence type="ECO:0000256" key="1">
    <source>
        <dbReference type="ARBA" id="ARBA00022485"/>
    </source>
</evidence>
<dbReference type="InterPro" id="IPR002792">
    <property type="entry name" value="TRAM_dom"/>
</dbReference>
<dbReference type="Pfam" id="PF05958">
    <property type="entry name" value="tRNA_U5-meth_tr"/>
    <property type="match status" value="1"/>
</dbReference>
<dbReference type="InterPro" id="IPR012340">
    <property type="entry name" value="NA-bd_OB-fold"/>
</dbReference>
<dbReference type="SUPFAM" id="SSF53335">
    <property type="entry name" value="S-adenosyl-L-methionine-dependent methyltransferases"/>
    <property type="match status" value="1"/>
</dbReference>
<feature type="active site" description="Nucleophile" evidence="5">
    <location>
        <position position="443"/>
    </location>
</feature>
<evidence type="ECO:0000256" key="5">
    <source>
        <dbReference type="PROSITE-ProRule" id="PRU01024"/>
    </source>
</evidence>
<sequence length="486" mass="53378">MKARLICYDREVNLVSVGSPLTSRLPAGSLYSTPQYTPLAVKLQMNKHSLSISKIINGGFGLGQLTDGRLAMIRQALPGEEVVISTEEEKKNYLVGNVVSITTPSPFRVDPPCPYYAACGGCDLQHASYEEQLKIKRDILMDLLTRQKNLTDKDLTCPIAPPLPAPQQSGYRQRIRLWIKDGAVPGFRQRRSHNIVAVRRCLIAREELNQSLAALLDHPPATKLFTNTSELELLYNPVSTKVTALFHLSRKPRPADTAVAKNLVETIDTIERIFFTGQQFPITAAAPVGCDNLFGLSCEPVGTISQPFTMQWEVGGFCQVNLEQNIQLVKLASEYAAISAEETVLDLFCGSGNFSIPLAATARSLMGIEGQGSAIRSAKTNSSNAGLTNTTFYKKPIHTACEELTGKSASFDCLVIDPPRQGIPGLARQLSKLCRSRMVYISCDPATLSRDLGDLVAHGFRITRIQPVDMFPETHHIETVVLLEKH</sequence>
<proteinExistence type="inferred from homology"/>
<dbReference type="SUPFAM" id="SSF50249">
    <property type="entry name" value="Nucleic acid-binding proteins"/>
    <property type="match status" value="1"/>
</dbReference>
<feature type="binding site" evidence="5">
    <location>
        <position position="319"/>
    </location>
    <ligand>
        <name>S-adenosyl-L-methionine</name>
        <dbReference type="ChEBI" id="CHEBI:59789"/>
    </ligand>
</feature>